<dbReference type="InterPro" id="IPR027368">
    <property type="entry name" value="MnmE_dom2"/>
</dbReference>
<organism evidence="1 2">
    <name type="scientific">Sneathiella marina</name>
    <dbReference type="NCBI Taxonomy" id="2950108"/>
    <lineage>
        <taxon>Bacteria</taxon>
        <taxon>Pseudomonadati</taxon>
        <taxon>Pseudomonadota</taxon>
        <taxon>Alphaproteobacteria</taxon>
        <taxon>Sneathiellales</taxon>
        <taxon>Sneathiellaceae</taxon>
        <taxon>Sneathiella</taxon>
    </lineage>
</organism>
<proteinExistence type="predicted"/>
<dbReference type="Gene3D" id="1.20.120.430">
    <property type="entry name" value="tRNA modification GTPase MnmE domain 2"/>
    <property type="match status" value="1"/>
</dbReference>
<reference evidence="1" key="1">
    <citation type="submission" date="2022-06" db="EMBL/GenBank/DDBJ databases">
        <title>Sneathiella actinostolidae sp. nov., isolated from a sea anemonein the Western Pacific Ocean.</title>
        <authorList>
            <person name="Wei M.J."/>
        </authorList>
    </citation>
    <scope>NUCLEOTIDE SEQUENCE</scope>
    <source>
        <strain evidence="1">PHK-P5</strain>
    </source>
</reference>
<name>A0ABY4W9T6_9PROT</name>
<evidence type="ECO:0000313" key="2">
    <source>
        <dbReference type="Proteomes" id="UP001056291"/>
    </source>
</evidence>
<dbReference type="SUPFAM" id="SSF116878">
    <property type="entry name" value="TrmE connector domain"/>
    <property type="match status" value="1"/>
</dbReference>
<dbReference type="Proteomes" id="UP001056291">
    <property type="component" value="Chromosome"/>
</dbReference>
<keyword evidence="2" id="KW-1185">Reference proteome</keyword>
<accession>A0ABY4W9T6</accession>
<sequence length="57" mass="6341">MAALSCGAVRALGRITSRVEVEDSLEEVFGDYCIGIKGFISVVIWARWCGFFQRPET</sequence>
<dbReference type="RefSeq" id="WP_251934413.1">
    <property type="nucleotide sequence ID" value="NZ_CP098747.1"/>
</dbReference>
<evidence type="ECO:0000313" key="1">
    <source>
        <dbReference type="EMBL" id="USG61406.1"/>
    </source>
</evidence>
<protein>
    <submittedName>
        <fullName evidence="1">Uncharacterized protein</fullName>
    </submittedName>
</protein>
<dbReference type="EMBL" id="CP098747">
    <property type="protein sequence ID" value="USG61406.1"/>
    <property type="molecule type" value="Genomic_DNA"/>
</dbReference>
<gene>
    <name evidence="1" type="ORF">NBZ79_00255</name>
</gene>